<reference evidence="1" key="1">
    <citation type="submission" date="2022-07" db="EMBL/GenBank/DDBJ databases">
        <title>Phylogenomic reconstructions and comparative analyses of Kickxellomycotina fungi.</title>
        <authorList>
            <person name="Reynolds N.K."/>
            <person name="Stajich J.E."/>
            <person name="Barry K."/>
            <person name="Grigoriev I.V."/>
            <person name="Crous P."/>
            <person name="Smith M.E."/>
        </authorList>
    </citation>
    <scope>NUCLEOTIDE SEQUENCE</scope>
    <source>
        <strain evidence="1">Benny 63K</strain>
    </source>
</reference>
<dbReference type="EMBL" id="JANBPG010001009">
    <property type="protein sequence ID" value="KAJ1892349.1"/>
    <property type="molecule type" value="Genomic_DNA"/>
</dbReference>
<protein>
    <submittedName>
        <fullName evidence="1">Uncharacterized protein</fullName>
    </submittedName>
</protein>
<gene>
    <name evidence="1" type="ORF">LPJ66_006397</name>
</gene>
<name>A0ACC1IG40_9FUNG</name>
<keyword evidence="2" id="KW-1185">Reference proteome</keyword>
<comment type="caution">
    <text evidence="1">The sequence shown here is derived from an EMBL/GenBank/DDBJ whole genome shotgun (WGS) entry which is preliminary data.</text>
</comment>
<evidence type="ECO:0000313" key="2">
    <source>
        <dbReference type="Proteomes" id="UP001150581"/>
    </source>
</evidence>
<dbReference type="Proteomes" id="UP001150581">
    <property type="component" value="Unassembled WGS sequence"/>
</dbReference>
<evidence type="ECO:0000313" key="1">
    <source>
        <dbReference type="EMBL" id="KAJ1892349.1"/>
    </source>
</evidence>
<sequence>MPRAGLAQKKEFVAKALCPRILVVNSADLDDTWQVNNADSFAELLSPFGQDVSAQITIQDGQGAPYFLDKINVKFTTDFVIDKQRQPSGAEVDELVTKCIGGSSASEHADPAFMSGAAGVNREAVALEEISAWSPWYTLFRQQWVNQMQASEHESFMHPVACMLAVSSSDADPVGSLRGLLNHPTVRRTQTQSFTGSNLVLYYVVVHDERRTADVQNIDHRFDLVRKAFGQNCSLLRINSNTDLLDADSSDRAKISGIWSSSLATAQPLAAPSEKVYGSMLTMRDVAALRDAVKQMMVRSVVPHMQYVVRILSDQTAGQRRGITGRLFSAGRRYFGASAKASSTLTGVDGDIYFRYDSPEAMMRQLADYSFMLKDFRFAQSVYQVARRDFLAEKAWKCYAGAQEMVGLSKLMWEVQATKAEFDSNFDDAIATYLHKTQVPRTFLAVRSVIMYYELLKHHKMHSFAPVALLRIPRGFVSLGALMNEQAAYAYLKLTPRSEVRKFSFYAMIASQMYQKSGMGELSHRCLRMVKLALATPVERRQRHADDSENENENEKGAESKTEVKTKKDITENSNSSNVGSIVARSSWGAIDSFINHELGRQYSAVQSYEEALQYFMALVGDDKIPPKLQSKYLQELLQLFLESDDRAAKGSAEGGARRSNIQLSIPVIDPHMARIIMSPSLEGEDGLLEWRLDGSAPRPAAAPASALGSALDLNPGRGSCCAVGEAVAVLLVVTNPLTIGVTLNNFTLDCEFTASDDVEEEAASAFEVTTVSSVILEGGQTTMVTVEVVVKRPGELSITGAKYLLCDILPTFRPLKLPGRRLNNTKEQQAREVYSPDTTLKFRVSPDMPHLDISTEDFPDTLMSGSMHQSSVIIVNKGALPCHNIVLWLSHPSFFDVKSPRTRAEGSECADTHEVYTALDKVNPAEVMRVPNTLQDCSRFVLVGEGKQQCPEWSRLVPVECLNPGETLVVPVWTRGDRVGAHSLSLCVGASSNTTLKSSESRVMRSRAFDIDLIVTPSLRVNAFVRPSARCPRERLLGIEIENMQTDLNVQLVQTTFSSGHYELTPILAQRQQVEGVPRRVVVGPRQTVSMMYRARPRQVEAGDARAVPEQFTINALRQFIYSNNKPTLLPEPIDLIYSNMVLGDHSGVDCVHSSLQSYILRSQAFRRRNMLRANYPMIPENYHRVLFPLFETFGIDFVLFWNEVGGIQRSGHHSITGIDLGVPHDYINEALNPPTQGAARAWLADTVNEREALVQSIVNRPNALTHRHERPLDVSMRVGAIRQGASSESALSAMYVADITVTVYNHSWRYAYDFALDLISPADLDQIVPDRVRLDYTGSRSAWSWYGKTNHELVVGPQASVELSARLVCLSPGMFDIGLWKLSAAALEPDASASGDADPRDSPALRLPFSSKNLECVLHPLQSYFVDINAAKLESYS</sequence>
<organism evidence="1 2">
    <name type="scientific">Kickxella alabastrina</name>
    <dbReference type="NCBI Taxonomy" id="61397"/>
    <lineage>
        <taxon>Eukaryota</taxon>
        <taxon>Fungi</taxon>
        <taxon>Fungi incertae sedis</taxon>
        <taxon>Zoopagomycota</taxon>
        <taxon>Kickxellomycotina</taxon>
        <taxon>Kickxellomycetes</taxon>
        <taxon>Kickxellales</taxon>
        <taxon>Kickxellaceae</taxon>
        <taxon>Kickxella</taxon>
    </lineage>
</organism>
<accession>A0ACC1IG40</accession>
<proteinExistence type="predicted"/>